<dbReference type="InterPro" id="IPR008397">
    <property type="entry name" value="Alginate_lyase_dom"/>
</dbReference>
<dbReference type="Proteomes" id="UP000027586">
    <property type="component" value="Unassembled WGS sequence"/>
</dbReference>
<gene>
    <name evidence="5" type="ORF">LCOR_05262.1</name>
</gene>
<feature type="compositionally biased region" description="Low complexity" evidence="3">
    <location>
        <begin position="404"/>
        <end position="419"/>
    </location>
</feature>
<keyword evidence="2 5" id="KW-0456">Lyase</keyword>
<organism evidence="5 6">
    <name type="scientific">Lichtheimia corymbifera JMRC:FSU:9682</name>
    <dbReference type="NCBI Taxonomy" id="1263082"/>
    <lineage>
        <taxon>Eukaryota</taxon>
        <taxon>Fungi</taxon>
        <taxon>Fungi incertae sedis</taxon>
        <taxon>Mucoromycota</taxon>
        <taxon>Mucoromycotina</taxon>
        <taxon>Mucoromycetes</taxon>
        <taxon>Mucorales</taxon>
        <taxon>Lichtheimiaceae</taxon>
        <taxon>Lichtheimia</taxon>
    </lineage>
</organism>
<dbReference type="AlphaFoldDB" id="A0A068RUX6"/>
<dbReference type="GO" id="GO:0016829">
    <property type="term" value="F:lyase activity"/>
    <property type="evidence" value="ECO:0007669"/>
    <property type="project" value="UniProtKB-KW"/>
</dbReference>
<feature type="region of interest" description="Disordered" evidence="3">
    <location>
        <begin position="392"/>
        <end position="425"/>
    </location>
</feature>
<dbReference type="EMBL" id="CBTN010000020">
    <property type="protein sequence ID" value="CDH53963.1"/>
    <property type="molecule type" value="Genomic_DNA"/>
</dbReference>
<evidence type="ECO:0000256" key="1">
    <source>
        <dbReference type="ARBA" id="ARBA00022729"/>
    </source>
</evidence>
<protein>
    <submittedName>
        <fullName evidence="5">Alginate lyase family protein</fullName>
    </submittedName>
</protein>
<comment type="caution">
    <text evidence="5">The sequence shown here is derived from an EMBL/GenBank/DDBJ whole genome shotgun (WGS) entry which is preliminary data.</text>
</comment>
<evidence type="ECO:0000313" key="5">
    <source>
        <dbReference type="EMBL" id="CDH53963.1"/>
    </source>
</evidence>
<keyword evidence="6" id="KW-1185">Reference proteome</keyword>
<feature type="compositionally biased region" description="Polar residues" evidence="3">
    <location>
        <begin position="392"/>
        <end position="403"/>
    </location>
</feature>
<dbReference type="STRING" id="1263082.A0A068RUX6"/>
<dbReference type="GO" id="GO:0042597">
    <property type="term" value="C:periplasmic space"/>
    <property type="evidence" value="ECO:0007669"/>
    <property type="project" value="InterPro"/>
</dbReference>
<sequence>MGPKKPEIEYIHLPALHDLKQRQRQNCQPQAYESLQKLAQGALKKGPFSVTFEKSEPHIAASGDKRDFLSYAPYFWPSDKDKDKYVRRDGKRNPDCALVKDQSQLEGFAENITYLCMGYYLLGKEAYVNHAMKLIDTFLVNEETRMNPNVDYGQVIRGKDNPTGKGRGEGIMSTRALARVANVLPLIVTSPAVASIAPAVRTWFSEYLKWLLESDIGKEEAAKKNNHLTWYLVQVAMIQQFLGDELAARQTIENFFVNVFPKQVDEKGDQPHESSRTKPFHYLGFNLHAAIFLAELGLDIGYDAYQDNQYLTNATKYMISTCQLHDPKEDPTGAVRTVEIVSSRCGGDQSYCEFIDTAKSCKYSEHIDGPKHALCRLWCPEPVLEQNNQAPTAIQENQQPSSTQRNDNPISNNNDNQNRTGSNKSVKGFFKQLFHHNN</sequence>
<feature type="domain" description="Alginate lyase" evidence="4">
    <location>
        <begin position="59"/>
        <end position="321"/>
    </location>
</feature>
<name>A0A068RUX6_9FUNG</name>
<evidence type="ECO:0000256" key="2">
    <source>
        <dbReference type="ARBA" id="ARBA00023239"/>
    </source>
</evidence>
<evidence type="ECO:0000256" key="3">
    <source>
        <dbReference type="SAM" id="MobiDB-lite"/>
    </source>
</evidence>
<dbReference type="SUPFAM" id="SSF48230">
    <property type="entry name" value="Chondroitin AC/alginate lyase"/>
    <property type="match status" value="1"/>
</dbReference>
<dbReference type="VEuPathDB" id="FungiDB:LCOR_05262.1"/>
<evidence type="ECO:0000259" key="4">
    <source>
        <dbReference type="Pfam" id="PF05426"/>
    </source>
</evidence>
<dbReference type="Gene3D" id="1.50.10.100">
    <property type="entry name" value="Chondroitin AC/alginate lyase"/>
    <property type="match status" value="1"/>
</dbReference>
<dbReference type="OrthoDB" id="63533at2759"/>
<accession>A0A068RUX6</accession>
<evidence type="ECO:0000313" key="6">
    <source>
        <dbReference type="Proteomes" id="UP000027586"/>
    </source>
</evidence>
<dbReference type="Pfam" id="PF05426">
    <property type="entry name" value="Alginate_lyase"/>
    <property type="match status" value="1"/>
</dbReference>
<proteinExistence type="predicted"/>
<reference evidence="5" key="1">
    <citation type="submission" date="2013-08" db="EMBL/GenBank/DDBJ databases">
        <title>Gene expansion shapes genome architecture in the human pathogen Lichtheimia corymbifera: an evolutionary genomics analysis in the ancient terrestrial Mucorales (Mucoromycotina).</title>
        <authorList>
            <person name="Schwartze V.U."/>
            <person name="Winter S."/>
            <person name="Shelest E."/>
            <person name="Marcet-Houben M."/>
            <person name="Horn F."/>
            <person name="Wehner S."/>
            <person name="Hoffmann K."/>
            <person name="Riege K."/>
            <person name="Sammeth M."/>
            <person name="Nowrousian M."/>
            <person name="Valiante V."/>
            <person name="Linde J."/>
            <person name="Jacobsen I.D."/>
            <person name="Marz M."/>
            <person name="Brakhage A.A."/>
            <person name="Gabaldon T."/>
            <person name="Bocker S."/>
            <person name="Voigt K."/>
        </authorList>
    </citation>
    <scope>NUCLEOTIDE SEQUENCE [LARGE SCALE GENOMIC DNA]</scope>
    <source>
        <strain evidence="5">FSU 9682</strain>
    </source>
</reference>
<keyword evidence="1" id="KW-0732">Signal</keyword>
<dbReference type="InterPro" id="IPR008929">
    <property type="entry name" value="Chondroitin_lyas"/>
</dbReference>